<dbReference type="InterPro" id="IPR027417">
    <property type="entry name" value="P-loop_NTPase"/>
</dbReference>
<evidence type="ECO:0000256" key="1">
    <source>
        <dbReference type="ARBA" id="ARBA00022741"/>
    </source>
</evidence>
<comment type="caution">
    <text evidence="4">The sequence shown here is derived from an EMBL/GenBank/DDBJ whole genome shotgun (WGS) entry which is preliminary data.</text>
</comment>
<keyword evidence="5" id="KW-1185">Reference proteome</keyword>
<evidence type="ECO:0000313" key="5">
    <source>
        <dbReference type="Proteomes" id="UP000290253"/>
    </source>
</evidence>
<organism evidence="4 5">
    <name type="scientific">Silvibacterium dinghuense</name>
    <dbReference type="NCBI Taxonomy" id="1560006"/>
    <lineage>
        <taxon>Bacteria</taxon>
        <taxon>Pseudomonadati</taxon>
        <taxon>Acidobacteriota</taxon>
        <taxon>Terriglobia</taxon>
        <taxon>Terriglobales</taxon>
        <taxon>Acidobacteriaceae</taxon>
        <taxon>Silvibacterium</taxon>
    </lineage>
</organism>
<dbReference type="PANTHER" id="PTHR42794:SF2">
    <property type="entry name" value="ABC TRANSPORTER ATP-BINDING PROTEIN"/>
    <property type="match status" value="1"/>
</dbReference>
<dbReference type="SMART" id="SM00382">
    <property type="entry name" value="AAA"/>
    <property type="match status" value="1"/>
</dbReference>
<gene>
    <name evidence="4" type="ORF">ESZ00_07265</name>
</gene>
<accession>A0A4Q1SJQ1</accession>
<evidence type="ECO:0000259" key="3">
    <source>
        <dbReference type="PROSITE" id="PS50893"/>
    </source>
</evidence>
<dbReference type="AlphaFoldDB" id="A0A4Q1SJQ1"/>
<dbReference type="EMBL" id="SDMK01000001">
    <property type="protein sequence ID" value="RXS97667.1"/>
    <property type="molecule type" value="Genomic_DNA"/>
</dbReference>
<dbReference type="PROSITE" id="PS00211">
    <property type="entry name" value="ABC_TRANSPORTER_1"/>
    <property type="match status" value="1"/>
</dbReference>
<dbReference type="PANTHER" id="PTHR42794">
    <property type="entry name" value="HEMIN IMPORT ATP-BINDING PROTEIN HMUV"/>
    <property type="match status" value="1"/>
</dbReference>
<dbReference type="SUPFAM" id="SSF52540">
    <property type="entry name" value="P-loop containing nucleoside triphosphate hydrolases"/>
    <property type="match status" value="1"/>
</dbReference>
<name>A0A4Q1SJQ1_9BACT</name>
<dbReference type="Proteomes" id="UP000290253">
    <property type="component" value="Unassembled WGS sequence"/>
</dbReference>
<dbReference type="InterPro" id="IPR003439">
    <property type="entry name" value="ABC_transporter-like_ATP-bd"/>
</dbReference>
<proteinExistence type="predicted"/>
<evidence type="ECO:0000313" key="4">
    <source>
        <dbReference type="EMBL" id="RXS97667.1"/>
    </source>
</evidence>
<dbReference type="PROSITE" id="PS50893">
    <property type="entry name" value="ABC_TRANSPORTER_2"/>
    <property type="match status" value="1"/>
</dbReference>
<keyword evidence="1" id="KW-0547">Nucleotide-binding</keyword>
<dbReference type="Pfam" id="PF00005">
    <property type="entry name" value="ABC_tran"/>
    <property type="match status" value="1"/>
</dbReference>
<dbReference type="InterPro" id="IPR017871">
    <property type="entry name" value="ABC_transporter-like_CS"/>
</dbReference>
<sequence>MEPEPESQGCAERPCLCGNDRFARRAGTENTARSAAALRFRAWHRRFRLNHVSSRLLEVKSVSFSYGSRSILSEISFHADEGEFVALLGINGSGKSTLLDVISGFRTPASGEVKLRGRAQPQWRRRELAQQVSHLPQSIHADLPFTAEQLVGMGRYPHTDRWFESGEDHRHIRAAMERTSCWTHRHRAFRSLSGGERQRVLVAACLAQDAVVMLLDEPSTFLDIEQQLHCFNILRDEAQAGKLCIAATHDLNLALTYCTRLIVLADGAVAYDLSTADAHQDKSWLRLFSKRLDMATTPTGAPWVWYQ</sequence>
<reference evidence="4 5" key="1">
    <citation type="journal article" date="2016" name="Int. J. Syst. Evol. Microbiol.">
        <title>Acidipila dinghuensis sp. nov., an acidobacterium isolated from forest soil.</title>
        <authorList>
            <person name="Jiang Y.W."/>
            <person name="Wang J."/>
            <person name="Chen M.H."/>
            <person name="Lv Y.Y."/>
            <person name="Qiu L.H."/>
        </authorList>
    </citation>
    <scope>NUCLEOTIDE SEQUENCE [LARGE SCALE GENOMIC DNA]</scope>
    <source>
        <strain evidence="4 5">DHOF10</strain>
    </source>
</reference>
<keyword evidence="2 4" id="KW-0067">ATP-binding</keyword>
<dbReference type="GO" id="GO:0016887">
    <property type="term" value="F:ATP hydrolysis activity"/>
    <property type="evidence" value="ECO:0007669"/>
    <property type="project" value="InterPro"/>
</dbReference>
<dbReference type="CDD" id="cd03214">
    <property type="entry name" value="ABC_Iron-Siderophores_B12_Hemin"/>
    <property type="match status" value="1"/>
</dbReference>
<feature type="domain" description="ABC transporter" evidence="3">
    <location>
        <begin position="57"/>
        <end position="291"/>
    </location>
</feature>
<dbReference type="InterPro" id="IPR003593">
    <property type="entry name" value="AAA+_ATPase"/>
</dbReference>
<dbReference type="Gene3D" id="3.40.50.300">
    <property type="entry name" value="P-loop containing nucleotide triphosphate hydrolases"/>
    <property type="match status" value="1"/>
</dbReference>
<dbReference type="GO" id="GO:0005524">
    <property type="term" value="F:ATP binding"/>
    <property type="evidence" value="ECO:0007669"/>
    <property type="project" value="UniProtKB-KW"/>
</dbReference>
<protein>
    <submittedName>
        <fullName evidence="4">ABC transporter ATP-binding protein</fullName>
    </submittedName>
</protein>
<evidence type="ECO:0000256" key="2">
    <source>
        <dbReference type="ARBA" id="ARBA00022840"/>
    </source>
</evidence>
<dbReference type="OrthoDB" id="9799337at2"/>